<comment type="cofactor">
    <cofactor evidence="1">
        <name>Zn(2+)</name>
        <dbReference type="ChEBI" id="CHEBI:29105"/>
    </cofactor>
</comment>
<dbReference type="PANTHER" id="PTHR43084:SF1">
    <property type="entry name" value="PERSULFIDE DIOXYGENASE ETHE1, MITOCHONDRIAL"/>
    <property type="match status" value="1"/>
</dbReference>
<keyword evidence="4" id="KW-0378">Hydrolase</keyword>
<dbReference type="SUPFAM" id="SSF56281">
    <property type="entry name" value="Metallo-hydrolase/oxidoreductase"/>
    <property type="match status" value="1"/>
</dbReference>
<sequence>MYLKQFRTGGDRNFGYLVADEESREAFVVDPSNNPALIVDHAREKGFGIRYVFCTHGHSDHTNGNEEIARLTGLVPLLFGSVCPVTAIKVQDGAVFPLGNLEVKVIHTPGHTPDSLCIYAGDALFTGDTLFVGKVGGTDLGAQAEEEFRSLHESIMVLPDSVRVFPGHDYGTSPNSTIGDEKKTNPFLLQPDIAAFIHLKKNWAAYKKEHGIA</sequence>
<evidence type="ECO:0000256" key="4">
    <source>
        <dbReference type="ARBA" id="ARBA00022801"/>
    </source>
</evidence>
<dbReference type="AlphaFoldDB" id="B3EL24"/>
<evidence type="ECO:0000259" key="6">
    <source>
        <dbReference type="SMART" id="SM00849"/>
    </source>
</evidence>
<name>B3EL24_CHLPB</name>
<evidence type="ECO:0000256" key="2">
    <source>
        <dbReference type="ARBA" id="ARBA00006759"/>
    </source>
</evidence>
<dbReference type="STRING" id="331678.Cphamn1_0282"/>
<keyword evidence="5" id="KW-0862">Zinc</keyword>
<accession>B3EL24</accession>
<proteinExistence type="inferred from homology"/>
<dbReference type="HOGENOM" id="CLU_030571_5_3_10"/>
<evidence type="ECO:0000256" key="5">
    <source>
        <dbReference type="ARBA" id="ARBA00022833"/>
    </source>
</evidence>
<reference evidence="7" key="1">
    <citation type="submission" date="2008-06" db="EMBL/GenBank/DDBJ databases">
        <title>Complete sequence of Chlorobium phaeobacteroides BS1.</title>
        <authorList>
            <consortium name="US DOE Joint Genome Institute"/>
            <person name="Lucas S."/>
            <person name="Copeland A."/>
            <person name="Lapidus A."/>
            <person name="Glavina del Rio T."/>
            <person name="Dalin E."/>
            <person name="Tice H."/>
            <person name="Bruce D."/>
            <person name="Goodwin L."/>
            <person name="Pitluck S."/>
            <person name="Schmutz J."/>
            <person name="Larimer F."/>
            <person name="Land M."/>
            <person name="Hauser L."/>
            <person name="Kyrpides N."/>
            <person name="Ovchinnikova G."/>
            <person name="Li T."/>
            <person name="Liu Z."/>
            <person name="Zhao F."/>
            <person name="Overmann J."/>
            <person name="Bryant D.A."/>
            <person name="Richardson P."/>
        </authorList>
    </citation>
    <scope>NUCLEOTIDE SEQUENCE [LARGE SCALE GENOMIC DNA]</scope>
    <source>
        <strain evidence="7">BS1</strain>
    </source>
</reference>
<dbReference type="CDD" id="cd07723">
    <property type="entry name" value="hydroxyacylglutathione_hydrolase_MBL-fold"/>
    <property type="match status" value="1"/>
</dbReference>
<dbReference type="GO" id="GO:0016787">
    <property type="term" value="F:hydrolase activity"/>
    <property type="evidence" value="ECO:0007669"/>
    <property type="project" value="UniProtKB-KW"/>
</dbReference>
<dbReference type="GO" id="GO:0050313">
    <property type="term" value="F:sulfur dioxygenase activity"/>
    <property type="evidence" value="ECO:0007669"/>
    <property type="project" value="TreeGrafter"/>
</dbReference>
<dbReference type="GO" id="GO:0006749">
    <property type="term" value="P:glutathione metabolic process"/>
    <property type="evidence" value="ECO:0007669"/>
    <property type="project" value="TreeGrafter"/>
</dbReference>
<feature type="domain" description="Metallo-beta-lactamase" evidence="6">
    <location>
        <begin position="12"/>
        <end position="168"/>
    </location>
</feature>
<dbReference type="InterPro" id="IPR036866">
    <property type="entry name" value="RibonucZ/Hydroxyglut_hydro"/>
</dbReference>
<dbReference type="EMBL" id="CP001101">
    <property type="protein sequence ID" value="ACE03251.1"/>
    <property type="molecule type" value="Genomic_DNA"/>
</dbReference>
<dbReference type="InterPro" id="IPR051682">
    <property type="entry name" value="Mito_Persulfide_Diox"/>
</dbReference>
<dbReference type="Pfam" id="PF00753">
    <property type="entry name" value="Lactamase_B"/>
    <property type="match status" value="1"/>
</dbReference>
<evidence type="ECO:0000313" key="7">
    <source>
        <dbReference type="EMBL" id="ACE03251.1"/>
    </source>
</evidence>
<organism evidence="7">
    <name type="scientific">Chlorobium phaeobacteroides (strain BS1)</name>
    <dbReference type="NCBI Taxonomy" id="331678"/>
    <lineage>
        <taxon>Bacteria</taxon>
        <taxon>Pseudomonadati</taxon>
        <taxon>Chlorobiota</taxon>
        <taxon>Chlorobiia</taxon>
        <taxon>Chlorobiales</taxon>
        <taxon>Chlorobiaceae</taxon>
        <taxon>Chlorobium/Pelodictyon group</taxon>
        <taxon>Chlorobium</taxon>
    </lineage>
</organism>
<evidence type="ECO:0000256" key="3">
    <source>
        <dbReference type="ARBA" id="ARBA00022723"/>
    </source>
</evidence>
<dbReference type="OrthoDB" id="9802248at2"/>
<dbReference type="SMART" id="SM00849">
    <property type="entry name" value="Lactamase_B"/>
    <property type="match status" value="1"/>
</dbReference>
<dbReference type="PANTHER" id="PTHR43084">
    <property type="entry name" value="PERSULFIDE DIOXYGENASE ETHE1"/>
    <property type="match status" value="1"/>
</dbReference>
<comment type="similarity">
    <text evidence="2">Belongs to the metallo-beta-lactamase superfamily. Glyoxalase II family.</text>
</comment>
<dbReference type="GO" id="GO:0070813">
    <property type="term" value="P:hydrogen sulfide metabolic process"/>
    <property type="evidence" value="ECO:0007669"/>
    <property type="project" value="TreeGrafter"/>
</dbReference>
<keyword evidence="3" id="KW-0479">Metal-binding</keyword>
<gene>
    <name evidence="7" type="ordered locus">Cphamn1_0282</name>
</gene>
<dbReference type="Gene3D" id="3.60.15.10">
    <property type="entry name" value="Ribonuclease Z/Hydroxyacylglutathione hydrolase-like"/>
    <property type="match status" value="1"/>
</dbReference>
<protein>
    <submittedName>
        <fullName evidence="7">Beta-lactamase domain protein</fullName>
    </submittedName>
</protein>
<dbReference type="GO" id="GO:0046872">
    <property type="term" value="F:metal ion binding"/>
    <property type="evidence" value="ECO:0007669"/>
    <property type="project" value="UniProtKB-KW"/>
</dbReference>
<dbReference type="eggNOG" id="COG0491">
    <property type="taxonomic scope" value="Bacteria"/>
</dbReference>
<dbReference type="InterPro" id="IPR035680">
    <property type="entry name" value="Clx_II_MBL"/>
</dbReference>
<evidence type="ECO:0000256" key="1">
    <source>
        <dbReference type="ARBA" id="ARBA00001947"/>
    </source>
</evidence>
<dbReference type="InterPro" id="IPR001279">
    <property type="entry name" value="Metallo-B-lactamas"/>
</dbReference>
<dbReference type="KEGG" id="cpb:Cphamn1_0282"/>